<dbReference type="KEGG" id="osu:NT6N_30860"/>
<accession>A0AAT9FPX4</accession>
<feature type="transmembrane region" description="Helical" evidence="6">
    <location>
        <begin position="54"/>
        <end position="80"/>
    </location>
</feature>
<keyword evidence="3 6" id="KW-0812">Transmembrane</keyword>
<gene>
    <name evidence="7" type="ORF">NT6N_30860</name>
</gene>
<feature type="transmembrane region" description="Helical" evidence="6">
    <location>
        <begin position="12"/>
        <end position="34"/>
    </location>
</feature>
<dbReference type="GO" id="GO:0015920">
    <property type="term" value="P:lipopolysaccharide transport"/>
    <property type="evidence" value="ECO:0007669"/>
    <property type="project" value="TreeGrafter"/>
</dbReference>
<evidence type="ECO:0000256" key="6">
    <source>
        <dbReference type="SAM" id="Phobius"/>
    </source>
</evidence>
<evidence type="ECO:0000256" key="4">
    <source>
        <dbReference type="ARBA" id="ARBA00022989"/>
    </source>
</evidence>
<dbReference type="PANTHER" id="PTHR33529:SF2">
    <property type="entry name" value="LIPOPOLYSACCHARIDE EXPORT SYSTEM PERMEASE PROTEIN LPTG"/>
    <property type="match status" value="1"/>
</dbReference>
<feature type="transmembrane region" description="Helical" evidence="6">
    <location>
        <begin position="285"/>
        <end position="305"/>
    </location>
</feature>
<keyword evidence="4 6" id="KW-1133">Transmembrane helix</keyword>
<keyword evidence="5 6" id="KW-0472">Membrane</keyword>
<evidence type="ECO:0000256" key="2">
    <source>
        <dbReference type="ARBA" id="ARBA00022475"/>
    </source>
</evidence>
<dbReference type="GO" id="GO:0043190">
    <property type="term" value="C:ATP-binding cassette (ABC) transporter complex"/>
    <property type="evidence" value="ECO:0007669"/>
    <property type="project" value="TreeGrafter"/>
</dbReference>
<dbReference type="InterPro" id="IPR005495">
    <property type="entry name" value="LptG/LptF_permease"/>
</dbReference>
<evidence type="ECO:0000256" key="3">
    <source>
        <dbReference type="ARBA" id="ARBA00022692"/>
    </source>
</evidence>
<protein>
    <submittedName>
        <fullName evidence="7">Membrane protein</fullName>
    </submittedName>
</protein>
<keyword evidence="2" id="KW-1003">Cell membrane</keyword>
<organism evidence="7">
    <name type="scientific">Oceaniferula spumae</name>
    <dbReference type="NCBI Taxonomy" id="2979115"/>
    <lineage>
        <taxon>Bacteria</taxon>
        <taxon>Pseudomonadati</taxon>
        <taxon>Verrucomicrobiota</taxon>
        <taxon>Verrucomicrobiia</taxon>
        <taxon>Verrucomicrobiales</taxon>
        <taxon>Verrucomicrobiaceae</taxon>
        <taxon>Oceaniferula</taxon>
    </lineage>
</organism>
<evidence type="ECO:0000313" key="7">
    <source>
        <dbReference type="EMBL" id="BDS08046.1"/>
    </source>
</evidence>
<name>A0AAT9FPX4_9BACT</name>
<comment type="subcellular location">
    <subcellularLocation>
        <location evidence="1">Cell membrane</location>
        <topology evidence="1">Multi-pass membrane protein</topology>
    </subcellularLocation>
</comment>
<feature type="transmembrane region" description="Helical" evidence="6">
    <location>
        <begin position="343"/>
        <end position="362"/>
    </location>
</feature>
<dbReference type="Pfam" id="PF03739">
    <property type="entry name" value="LptF_LptG"/>
    <property type="match status" value="1"/>
</dbReference>
<feature type="transmembrane region" description="Helical" evidence="6">
    <location>
        <begin position="312"/>
        <end position="331"/>
    </location>
</feature>
<evidence type="ECO:0000256" key="1">
    <source>
        <dbReference type="ARBA" id="ARBA00004651"/>
    </source>
</evidence>
<evidence type="ECO:0000256" key="5">
    <source>
        <dbReference type="ARBA" id="ARBA00023136"/>
    </source>
</evidence>
<dbReference type="EMBL" id="AP026866">
    <property type="protein sequence ID" value="BDS08046.1"/>
    <property type="molecule type" value="Genomic_DNA"/>
</dbReference>
<feature type="transmembrane region" description="Helical" evidence="6">
    <location>
        <begin position="101"/>
        <end position="121"/>
    </location>
</feature>
<reference evidence="7" key="1">
    <citation type="submission" date="2024-07" db="EMBL/GenBank/DDBJ databases">
        <title>Complete genome sequence of Verrucomicrobiaceae bacterium NT6N.</title>
        <authorList>
            <person name="Huang C."/>
            <person name="Takami H."/>
            <person name="Hamasaki K."/>
        </authorList>
    </citation>
    <scope>NUCLEOTIDE SEQUENCE</scope>
    <source>
        <strain evidence="7">NT6N</strain>
    </source>
</reference>
<sequence length="367" mass="41588">MLRLMDRYIGKQIITATIFGVVMLCILLVLGNLFKELRPLMVESNASLLTIGSFILSVIPFSLIYTIPWGFLVAVLLVFGRLSAENELVSMRMAGVGLMRISMPVFIIGTLLSVLCLWLNISMAPKAKDTIKFVLYEAVKENPNALLDPGVVQTKFKNQKIFVESREGNLLQGLHMYELNGQNDTGFPSRSIYAREAKLKIIQKNKQLRLHLTDAYIETRNVEGERELIFVGEQEPLLFDFSAERKKSRKPSTMTNQQIRKMLVNEPELEDEKKFRLANEIHRRYAFSMACLALSLVGVPLGINARRRETSTGLAISIVVALGYFLLFAVAEQFQDKSGNTALLLYWLPNFTCLILGIVLFFKARRK</sequence>
<proteinExistence type="predicted"/>
<dbReference type="PANTHER" id="PTHR33529">
    <property type="entry name" value="SLR0882 PROTEIN-RELATED"/>
    <property type="match status" value="1"/>
</dbReference>
<dbReference type="AlphaFoldDB" id="A0AAT9FPX4"/>